<proteinExistence type="predicted"/>
<keyword evidence="3" id="KW-1185">Reference proteome</keyword>
<sequence>MNEGTREGPRGIALLDTRSLVEHAPKQNAPPAERSWLSSEKRREFRLRKRPRYDTDNTAGWNVPGRLDTADDGSLHIMCRYDTNNKATSQLSYPRITDPAVATVARSINLQCDFCMTIYCRR</sequence>
<feature type="region of interest" description="Disordered" evidence="1">
    <location>
        <begin position="1"/>
        <end position="41"/>
    </location>
</feature>
<gene>
    <name evidence="2" type="ORF">PUN28_010638</name>
</gene>
<dbReference type="AlphaFoldDB" id="A0AAW2FK59"/>
<reference evidence="2 3" key="1">
    <citation type="submission" date="2023-03" db="EMBL/GenBank/DDBJ databases">
        <title>High recombination rates correlate with genetic variation in Cardiocondyla obscurior ants.</title>
        <authorList>
            <person name="Errbii M."/>
        </authorList>
    </citation>
    <scope>NUCLEOTIDE SEQUENCE [LARGE SCALE GENOMIC DNA]</scope>
    <source>
        <strain evidence="2">Alpha-2009</strain>
        <tissue evidence="2">Whole body</tissue>
    </source>
</reference>
<evidence type="ECO:0000313" key="3">
    <source>
        <dbReference type="Proteomes" id="UP001430953"/>
    </source>
</evidence>
<evidence type="ECO:0000256" key="1">
    <source>
        <dbReference type="SAM" id="MobiDB-lite"/>
    </source>
</evidence>
<protein>
    <submittedName>
        <fullName evidence="2">Uncharacterized protein</fullName>
    </submittedName>
</protein>
<accession>A0AAW2FK59</accession>
<name>A0AAW2FK59_9HYME</name>
<organism evidence="2 3">
    <name type="scientific">Cardiocondyla obscurior</name>
    <dbReference type="NCBI Taxonomy" id="286306"/>
    <lineage>
        <taxon>Eukaryota</taxon>
        <taxon>Metazoa</taxon>
        <taxon>Ecdysozoa</taxon>
        <taxon>Arthropoda</taxon>
        <taxon>Hexapoda</taxon>
        <taxon>Insecta</taxon>
        <taxon>Pterygota</taxon>
        <taxon>Neoptera</taxon>
        <taxon>Endopterygota</taxon>
        <taxon>Hymenoptera</taxon>
        <taxon>Apocrita</taxon>
        <taxon>Aculeata</taxon>
        <taxon>Formicoidea</taxon>
        <taxon>Formicidae</taxon>
        <taxon>Myrmicinae</taxon>
        <taxon>Cardiocondyla</taxon>
    </lineage>
</organism>
<dbReference type="EMBL" id="JADYXP020000010">
    <property type="protein sequence ID" value="KAL0115166.1"/>
    <property type="molecule type" value="Genomic_DNA"/>
</dbReference>
<dbReference type="Proteomes" id="UP001430953">
    <property type="component" value="Unassembled WGS sequence"/>
</dbReference>
<comment type="caution">
    <text evidence="2">The sequence shown here is derived from an EMBL/GenBank/DDBJ whole genome shotgun (WGS) entry which is preliminary data.</text>
</comment>
<evidence type="ECO:0000313" key="2">
    <source>
        <dbReference type="EMBL" id="KAL0115166.1"/>
    </source>
</evidence>